<dbReference type="Proteomes" id="UP000321555">
    <property type="component" value="Chromosome"/>
</dbReference>
<keyword evidence="1" id="KW-1133">Transmembrane helix</keyword>
<dbReference type="EMBL" id="CP042593">
    <property type="protein sequence ID" value="QED46097.1"/>
    <property type="molecule type" value="Genomic_DNA"/>
</dbReference>
<dbReference type="KEGG" id="bda:FSZ17_01575"/>
<protein>
    <submittedName>
        <fullName evidence="2">Stage II sporulation protein P</fullName>
    </submittedName>
</protein>
<evidence type="ECO:0000313" key="3">
    <source>
        <dbReference type="Proteomes" id="UP000321555"/>
    </source>
</evidence>
<dbReference type="STRING" id="1742359.GCA_001439625_00195"/>
<organism evidence="2 3">
    <name type="scientific">Cytobacillus dafuensis</name>
    <name type="common">Bacillus dafuensis</name>
    <dbReference type="NCBI Taxonomy" id="1742359"/>
    <lineage>
        <taxon>Bacteria</taxon>
        <taxon>Bacillati</taxon>
        <taxon>Bacillota</taxon>
        <taxon>Bacilli</taxon>
        <taxon>Bacillales</taxon>
        <taxon>Bacillaceae</taxon>
        <taxon>Cytobacillus</taxon>
    </lineage>
</organism>
<dbReference type="AlphaFoldDB" id="A0A5B8Z055"/>
<feature type="transmembrane region" description="Helical" evidence="1">
    <location>
        <begin position="55"/>
        <end position="74"/>
    </location>
</feature>
<evidence type="ECO:0000313" key="2">
    <source>
        <dbReference type="EMBL" id="QED46097.1"/>
    </source>
</evidence>
<dbReference type="InterPro" id="IPR010897">
    <property type="entry name" value="Spore_II_P"/>
</dbReference>
<keyword evidence="3" id="KW-1185">Reference proteome</keyword>
<reference evidence="3" key="1">
    <citation type="submission" date="2019-08" db="EMBL/GenBank/DDBJ databases">
        <authorList>
            <person name="Zheng X."/>
        </authorList>
    </citation>
    <scope>NUCLEOTIDE SEQUENCE [LARGE SCALE GENOMIC DNA]</scope>
    <source>
        <strain evidence="3">FJAT-25496</strain>
    </source>
</reference>
<gene>
    <name evidence="2" type="ORF">FSZ17_01575</name>
</gene>
<proteinExistence type="predicted"/>
<keyword evidence="1" id="KW-0472">Membrane</keyword>
<name>A0A5B8Z055_CYTDA</name>
<dbReference type="OrthoDB" id="1633470at2"/>
<dbReference type="NCBIfam" id="TIGR02867">
    <property type="entry name" value="spore_II_P"/>
    <property type="match status" value="1"/>
</dbReference>
<sequence length="309" mass="35611">MMQRRFLEMQTDKELFDLIKETYPLNPSTDFVLDTSNKLRQTARKLNRKRRIKKFSFASISIVICAIAMSWFFFFGGTDVLNNNHKNLGKGYMSSSVNEQEPLVYIYQSHNTESFFSESKTKEPNNAFHETKNITLVGERLCQSLKKSGINSIHDETNITKILIEKGLPFSDSYKVSRKPLEDAIVNNKSIKMVFDIHRDSRKRSDTTIELNGKDYSRIAFIVSSSSINSDENVKFAEILHEKIEKKYPGLSRGVIVKQNLKKQNTYNQDVIENSVLLEIGGVENTLQEEYRTVDVIAEVIEEILKDEK</sequence>
<evidence type="ECO:0000256" key="1">
    <source>
        <dbReference type="SAM" id="Phobius"/>
    </source>
</evidence>
<keyword evidence="1" id="KW-0812">Transmembrane</keyword>
<accession>A0A5B8Z055</accession>
<dbReference type="Pfam" id="PF07454">
    <property type="entry name" value="SpoIIP"/>
    <property type="match status" value="1"/>
</dbReference>